<dbReference type="CDD" id="cd04301">
    <property type="entry name" value="NAT_SF"/>
    <property type="match status" value="1"/>
</dbReference>
<dbReference type="EMBL" id="JBBUTG010000057">
    <property type="protein sequence ID" value="MEK8035042.1"/>
    <property type="molecule type" value="Genomic_DNA"/>
</dbReference>
<dbReference type="SUPFAM" id="SSF55729">
    <property type="entry name" value="Acyl-CoA N-acyltransferases (Nat)"/>
    <property type="match status" value="1"/>
</dbReference>
<evidence type="ECO:0000259" key="3">
    <source>
        <dbReference type="PROSITE" id="PS51186"/>
    </source>
</evidence>
<keyword evidence="2" id="KW-0012">Acyltransferase</keyword>
<organism evidence="4 5">
    <name type="scientific">Ideonella lacteola</name>
    <dbReference type="NCBI Taxonomy" id="2984193"/>
    <lineage>
        <taxon>Bacteria</taxon>
        <taxon>Pseudomonadati</taxon>
        <taxon>Pseudomonadota</taxon>
        <taxon>Betaproteobacteria</taxon>
        <taxon>Burkholderiales</taxon>
        <taxon>Sphaerotilaceae</taxon>
        <taxon>Ideonella</taxon>
    </lineage>
</organism>
<dbReference type="PROSITE" id="PS51186">
    <property type="entry name" value="GNAT"/>
    <property type="match status" value="1"/>
</dbReference>
<dbReference type="Pfam" id="PF00583">
    <property type="entry name" value="Acetyltransf_1"/>
    <property type="match status" value="1"/>
</dbReference>
<dbReference type="InterPro" id="IPR000182">
    <property type="entry name" value="GNAT_dom"/>
</dbReference>
<gene>
    <name evidence="4" type="ORF">AACH06_29855</name>
</gene>
<evidence type="ECO:0000256" key="1">
    <source>
        <dbReference type="ARBA" id="ARBA00022679"/>
    </source>
</evidence>
<dbReference type="Proteomes" id="UP001371218">
    <property type="component" value="Unassembled WGS sequence"/>
</dbReference>
<sequence length="170" mass="18730">MNIAPAKVESAAGIARVHVNSWRTAYADILDGEFLASLSVEERELRWCGILQKEESQTLVAQHGEGVVGFISFGRCRDEDAPPSRGEIWALYAEPSVWGQGVGRALLQHAVQDMQSSGLGSTSLWVLSQNRRGIAFYEAFGFQRVAGSEKLFELGGRQVEEVRLLLQHDA</sequence>
<keyword evidence="5" id="KW-1185">Reference proteome</keyword>
<evidence type="ECO:0000313" key="4">
    <source>
        <dbReference type="EMBL" id="MEK8035042.1"/>
    </source>
</evidence>
<keyword evidence="1" id="KW-0808">Transferase</keyword>
<dbReference type="Gene3D" id="3.40.630.30">
    <property type="match status" value="1"/>
</dbReference>
<proteinExistence type="predicted"/>
<dbReference type="InterPro" id="IPR016181">
    <property type="entry name" value="Acyl_CoA_acyltransferase"/>
</dbReference>
<dbReference type="PANTHER" id="PTHR43877">
    <property type="entry name" value="AMINOALKYLPHOSPHONATE N-ACETYLTRANSFERASE-RELATED-RELATED"/>
    <property type="match status" value="1"/>
</dbReference>
<feature type="domain" description="N-acetyltransferase" evidence="3">
    <location>
        <begin position="1"/>
        <end position="169"/>
    </location>
</feature>
<name>A0ABU9C1V0_9BURK</name>
<comment type="caution">
    <text evidence="4">The sequence shown here is derived from an EMBL/GenBank/DDBJ whole genome shotgun (WGS) entry which is preliminary data.</text>
</comment>
<evidence type="ECO:0000256" key="2">
    <source>
        <dbReference type="ARBA" id="ARBA00023315"/>
    </source>
</evidence>
<dbReference type="RefSeq" id="WP_341429477.1">
    <property type="nucleotide sequence ID" value="NZ_JBBUTG010000057.1"/>
</dbReference>
<protein>
    <submittedName>
        <fullName evidence="4">GNAT family N-acetyltransferase</fullName>
    </submittedName>
</protein>
<accession>A0ABU9C1V0</accession>
<dbReference type="PANTHER" id="PTHR43877:SF1">
    <property type="entry name" value="ACETYLTRANSFERASE"/>
    <property type="match status" value="1"/>
</dbReference>
<reference evidence="4 5" key="1">
    <citation type="submission" date="2024-04" db="EMBL/GenBank/DDBJ databases">
        <title>Novel species of the genus Ideonella isolated from streams.</title>
        <authorList>
            <person name="Lu H."/>
        </authorList>
    </citation>
    <scope>NUCLEOTIDE SEQUENCE [LARGE SCALE GENOMIC DNA]</scope>
    <source>
        <strain evidence="4 5">DXS29W</strain>
    </source>
</reference>
<evidence type="ECO:0000313" key="5">
    <source>
        <dbReference type="Proteomes" id="UP001371218"/>
    </source>
</evidence>
<dbReference type="InterPro" id="IPR050832">
    <property type="entry name" value="Bact_Acetyltransf"/>
</dbReference>